<dbReference type="OrthoDB" id="2425403at2759"/>
<evidence type="ECO:0000313" key="4">
    <source>
        <dbReference type="EMBL" id="BAK00239.1"/>
    </source>
</evidence>
<evidence type="ECO:0000313" key="5">
    <source>
        <dbReference type="EnsemblPlants" id="HORVU.MOREX.r3.4HG0354670.1"/>
    </source>
</evidence>
<sequence length="434" mass="46965">MSSATTYSESIASCRPPTPICSPSLAATAAAVPDAAPLPVRRQLDFPSGEGNTDDDDDFFFLVAEEMERNLDQVARRAAQSLTPPTLAMARPTFRVKQCICRRGPCDVEWKEGGWAYVCSATPKCSHSSYCMESDVSPGSQPAFLSHHEPHNHMTNGTTQVNVSPQGAGATTPVNITLKRDGARTPVTFSPQGAGATTPVNVTPQRDGARTPVTFSPQGARSSGELPTCKCTAGKCKILKEKGVDYYVCHIPKGYGACSHREPIECTHCEPIEAAVEEPPLTGYTNPRESKHLGYNPVAKEANVHAMMGRHNETRQFDPDQPPEYDEWPFEIVEGDVVPTTHLLPAHPTPIVAVAQGSPVMLRQQFATVQVGTPTTSPMPPKFAISPNTPRSGSCYRCHEEGHWTINCPKNGACYHCGMVGHFVKDCPGVRTKK</sequence>
<keyword evidence="6" id="KW-1185">Reference proteome</keyword>
<dbReference type="GeneID" id="123448139"/>
<name>F2DYR7_HORVV</name>
<dbReference type="GO" id="GO:0003676">
    <property type="term" value="F:nucleic acid binding"/>
    <property type="evidence" value="ECO:0007669"/>
    <property type="project" value="InterPro"/>
</dbReference>
<dbReference type="SUPFAM" id="SSF57756">
    <property type="entry name" value="Retrovirus zinc finger-like domains"/>
    <property type="match status" value="1"/>
</dbReference>
<feature type="domain" description="CCHC-type" evidence="3">
    <location>
        <begin position="395"/>
        <end position="410"/>
    </location>
</feature>
<gene>
    <name evidence="5" type="primary">LOC123448139</name>
</gene>
<dbReference type="AlphaFoldDB" id="F2DYR7"/>
<dbReference type="InterPro" id="IPR036875">
    <property type="entry name" value="Znf_CCHC_sf"/>
</dbReference>
<dbReference type="Pfam" id="PF00098">
    <property type="entry name" value="zf-CCHC"/>
    <property type="match status" value="1"/>
</dbReference>
<reference evidence="5" key="3">
    <citation type="submission" date="2020-10" db="EMBL/GenBank/DDBJ databases">
        <authorList>
            <person name="Scholz U."/>
            <person name="Mascher M."/>
            <person name="Fiebig A."/>
        </authorList>
    </citation>
    <scope>NUCLEOTIDE SEQUENCE [LARGE SCALE GENOMIC DNA]</scope>
    <source>
        <strain evidence="5">cv. Morex</strain>
    </source>
</reference>
<feature type="domain" description="CCHC-type" evidence="3">
    <location>
        <begin position="414"/>
        <end position="428"/>
    </location>
</feature>
<proteinExistence type="evidence at transcript level"/>
<keyword evidence="1" id="KW-0862">Zinc</keyword>
<dbReference type="Gramene" id="HORVU.MOREX.r3.4HG0354670.1">
    <property type="protein sequence ID" value="HORVU.MOREX.r3.4HG0354670.1"/>
    <property type="gene ID" value="HORVU.MOREX.r3.4HG0354670"/>
</dbReference>
<keyword evidence="1" id="KW-0479">Metal-binding</keyword>
<dbReference type="SMART" id="SM00343">
    <property type="entry name" value="ZnF_C2HC"/>
    <property type="match status" value="2"/>
</dbReference>
<dbReference type="Gene3D" id="4.10.60.10">
    <property type="entry name" value="Zinc finger, CCHC-type"/>
    <property type="match status" value="2"/>
</dbReference>
<evidence type="ECO:0000256" key="2">
    <source>
        <dbReference type="SAM" id="MobiDB-lite"/>
    </source>
</evidence>
<reference evidence="6" key="2">
    <citation type="journal article" date="2012" name="Nature">
        <title>A physical, genetic and functional sequence assembly of the barley genome.</title>
        <authorList>
            <consortium name="The International Barley Genome Sequencing Consortium"/>
            <person name="Mayer K.F."/>
            <person name="Waugh R."/>
            <person name="Brown J.W."/>
            <person name="Schulman A."/>
            <person name="Langridge P."/>
            <person name="Platzer M."/>
            <person name="Fincher G.B."/>
            <person name="Muehlbauer G.J."/>
            <person name="Sato K."/>
            <person name="Close T.J."/>
            <person name="Wise R.P."/>
            <person name="Stein N."/>
        </authorList>
    </citation>
    <scope>NUCLEOTIDE SEQUENCE [LARGE SCALE GENOMIC DNA]</scope>
    <source>
        <strain evidence="6">cv. Morex</strain>
    </source>
</reference>
<dbReference type="Proteomes" id="UP000011116">
    <property type="component" value="Chromosome 4H"/>
</dbReference>
<keyword evidence="1" id="KW-0863">Zinc-finger</keyword>
<protein>
    <submittedName>
        <fullName evidence="4">Predicted protein</fullName>
    </submittedName>
</protein>
<evidence type="ECO:0000256" key="1">
    <source>
        <dbReference type="PROSITE-ProRule" id="PRU00047"/>
    </source>
</evidence>
<dbReference type="EMBL" id="AK369037">
    <property type="protein sequence ID" value="BAK00239.1"/>
    <property type="molecule type" value="mRNA"/>
</dbReference>
<dbReference type="GO" id="GO:0008270">
    <property type="term" value="F:zinc ion binding"/>
    <property type="evidence" value="ECO:0007669"/>
    <property type="project" value="UniProtKB-KW"/>
</dbReference>
<evidence type="ECO:0000313" key="6">
    <source>
        <dbReference type="Proteomes" id="UP000011116"/>
    </source>
</evidence>
<dbReference type="RefSeq" id="XP_044980859.1">
    <property type="nucleotide sequence ID" value="XM_045124924.1"/>
</dbReference>
<accession>F2DYR7</accession>
<feature type="region of interest" description="Disordered" evidence="2">
    <location>
        <begin position="187"/>
        <end position="209"/>
    </location>
</feature>
<reference evidence="5" key="4">
    <citation type="submission" date="2022-01" db="UniProtKB">
        <authorList>
            <consortium name="EnsemblPlants"/>
        </authorList>
    </citation>
    <scope>IDENTIFICATION</scope>
    <source>
        <strain evidence="5">subsp. vulgare</strain>
    </source>
</reference>
<dbReference type="KEGG" id="hvg:123448139"/>
<reference evidence="4" key="1">
    <citation type="journal article" date="2011" name="Plant Physiol.">
        <title>Comprehensive sequence analysis of 24,783 barley full-length cDNAs derived from 12 clone libraries.</title>
        <authorList>
            <person name="Matsumoto T."/>
            <person name="Tanaka T."/>
            <person name="Sakai H."/>
            <person name="Amano N."/>
            <person name="Kanamori H."/>
            <person name="Kurita K."/>
            <person name="Kikuta A."/>
            <person name="Kamiya K."/>
            <person name="Yamamoto M."/>
            <person name="Ikawa H."/>
            <person name="Fujii N."/>
            <person name="Hori K."/>
            <person name="Itoh T."/>
            <person name="Sato K."/>
        </authorList>
    </citation>
    <scope>NUCLEOTIDE SEQUENCE</scope>
    <source>
        <tissue evidence="4">Shoot and root</tissue>
    </source>
</reference>
<evidence type="ECO:0000259" key="3">
    <source>
        <dbReference type="PROSITE" id="PS50158"/>
    </source>
</evidence>
<dbReference type="PROSITE" id="PS50158">
    <property type="entry name" value="ZF_CCHC"/>
    <property type="match status" value="2"/>
</dbReference>
<organism evidence="4">
    <name type="scientific">Hordeum vulgare subsp. vulgare</name>
    <name type="common">Domesticated barley</name>
    <dbReference type="NCBI Taxonomy" id="112509"/>
    <lineage>
        <taxon>Eukaryota</taxon>
        <taxon>Viridiplantae</taxon>
        <taxon>Streptophyta</taxon>
        <taxon>Embryophyta</taxon>
        <taxon>Tracheophyta</taxon>
        <taxon>Spermatophyta</taxon>
        <taxon>Magnoliopsida</taxon>
        <taxon>Liliopsida</taxon>
        <taxon>Poales</taxon>
        <taxon>Poaceae</taxon>
        <taxon>BOP clade</taxon>
        <taxon>Pooideae</taxon>
        <taxon>Triticodae</taxon>
        <taxon>Triticeae</taxon>
        <taxon>Hordeinae</taxon>
        <taxon>Hordeum</taxon>
    </lineage>
</organism>
<dbReference type="EnsemblPlants" id="HORVU.MOREX.r3.4HG0354670.1">
    <property type="protein sequence ID" value="HORVU.MOREX.r3.4HG0354670.1"/>
    <property type="gene ID" value="HORVU.MOREX.r3.4HG0354670"/>
</dbReference>
<dbReference type="InterPro" id="IPR001878">
    <property type="entry name" value="Znf_CCHC"/>
</dbReference>